<keyword evidence="3" id="KW-0812">Transmembrane</keyword>
<dbReference type="EMBL" id="JXSQ01000023">
    <property type="protein sequence ID" value="KIP51757.1"/>
    <property type="molecule type" value="Genomic_DNA"/>
</dbReference>
<proteinExistence type="inferred from homology"/>
<dbReference type="OrthoDB" id="158862at2"/>
<dbReference type="InterPro" id="IPR003344">
    <property type="entry name" value="Big_1_dom"/>
</dbReference>
<gene>
    <name evidence="5" type="ORF">SD72_13340</name>
</gene>
<dbReference type="PANTHER" id="PTHR39576">
    <property type="entry name" value="ATTACHING AND EFFACING PROTEIN HOMOLOG-RELATED-RELATED"/>
    <property type="match status" value="1"/>
</dbReference>
<dbReference type="SMART" id="SM00634">
    <property type="entry name" value="BID_1"/>
    <property type="match status" value="4"/>
</dbReference>
<dbReference type="InterPro" id="IPR017868">
    <property type="entry name" value="Filamin/ABP280_repeat-like"/>
</dbReference>
<dbReference type="GO" id="GO:0009279">
    <property type="term" value="C:cell outer membrane"/>
    <property type="evidence" value="ECO:0007669"/>
    <property type="project" value="TreeGrafter"/>
</dbReference>
<dbReference type="Pfam" id="PF02369">
    <property type="entry name" value="Big_1"/>
    <property type="match status" value="2"/>
</dbReference>
<evidence type="ECO:0000256" key="2">
    <source>
        <dbReference type="SAM" id="MobiDB-lite"/>
    </source>
</evidence>
<dbReference type="SUPFAM" id="SSF49373">
    <property type="entry name" value="Invasin/intimin cell-adhesion fragments"/>
    <property type="match status" value="4"/>
</dbReference>
<sequence>MLLAMGAVPTPEPAQAAAGDRVEFPWVMQVSKNQPNLFPIYSAGFPGCVTGSDSFNVCRTYGFSYPNTAEALDYADLWSFPAAGEQGLVIRKDGACFTHGTASGVHANGDFTQVKLKGSAECNPSGSATALKHSVWYHDPVERTLVAVENGARSSFAFGFDNTVNPGHETSPAGKLTNGQSPMGGGWVFPDPRLFPQTPVPSGPDVAKSALTVSTGIRAPNGIKEHTATATVKNSAGTVLAGQTVNFRIFNEAGSALATTAKIKASGTTNASGQAIVPITATAAGTYTVEATIGGKHITDSMKKRVTFAYEVSQGNSMLEVSSNTRYVNGPDPHTTKATIRSSADTGSVGMAGQDVTFTMLTSTGAATTDAKVLPGTVRTNSAGVAEATITATKAGTYRVQAKVLGSHISGSPNLTVTFIDKPVDPPVDPPGGVDLSKSALTVTTGSREANHKTQHHQAIAGIKDANGDGLSWQAVSFKLYNWDRTPATEATITSSVNTNAQGLALAKITASAAGNYWVEARVGGKEITNSNKLYAVFVDAPPVVSPEQSSLSVTAHKPYADGVSEHQATATILSTTGTAMPTQTVQFAVFTQTGTATTDAIITASAATDATGKAIATITAKKPGLYMVEATVGGKPVTGSRQRFVEFIAVPLVTMTCPAPDSQDGTVTLGGANVPITATKVRVYKREGTGAAQLWGDAVLSGSGVERTWSFTGKTPLPSGTFTFTARSVDAAGKESADSAPACPMTVTRELPLTGEKHIAPVLHQSTWVPEITENNWEITVTEGTTVQVISGGGSAELTPGKSYTLGERLRAKPVPEPSAKLYTQAGNFACLDGGGIPLPSSVFNAATGVITLDASGSTRVTPPISCAVTNQTANVSFITKREGGQQELPARGWKLDMASAADGFDVSLDDIYTVLDARPGTYDLTATAPAGLSVAGIERLRLGVPACRALANDPISARESCWERIGDGGRGVTDAVPQGSHSVFRVLTAAPLEMPALPLTGGIGSWQFTAAGGAALLLAASAYVLRSRRSVLRSAQANR</sequence>
<feature type="region of interest" description="Disordered" evidence="2">
    <location>
        <begin position="159"/>
        <end position="183"/>
    </location>
</feature>
<accession>A0A0D0IKW9</accession>
<organism evidence="5 6">
    <name type="scientific">Leucobacter komagatae</name>
    <dbReference type="NCBI Taxonomy" id="55969"/>
    <lineage>
        <taxon>Bacteria</taxon>
        <taxon>Bacillati</taxon>
        <taxon>Actinomycetota</taxon>
        <taxon>Actinomycetes</taxon>
        <taxon>Micrococcales</taxon>
        <taxon>Microbacteriaceae</taxon>
        <taxon>Leucobacter</taxon>
    </lineage>
</organism>
<feature type="transmembrane region" description="Helical" evidence="3">
    <location>
        <begin position="1008"/>
        <end position="1027"/>
    </location>
</feature>
<dbReference type="RefSeq" id="WP_042544959.1">
    <property type="nucleotide sequence ID" value="NZ_JXSQ01000023.1"/>
</dbReference>
<reference evidence="5 6" key="1">
    <citation type="submission" date="2015-01" db="EMBL/GenBank/DDBJ databases">
        <title>Draft genome sequence of Leucobacter komagatae strain VKM ST2845.</title>
        <authorList>
            <person name="Karlyshev A.V."/>
            <person name="Kudryashova E.B."/>
        </authorList>
    </citation>
    <scope>NUCLEOTIDE SEQUENCE [LARGE SCALE GENOMIC DNA]</scope>
    <source>
        <strain evidence="5 6">VKM ST2845</strain>
    </source>
</reference>
<evidence type="ECO:0000313" key="6">
    <source>
        <dbReference type="Proteomes" id="UP000032120"/>
    </source>
</evidence>
<name>A0A0D0IKW9_9MICO</name>
<comment type="similarity">
    <text evidence="1">Belongs to the intimin/invasin family.</text>
</comment>
<feature type="domain" description="Big-1" evidence="4">
    <location>
        <begin position="207"/>
        <end position="309"/>
    </location>
</feature>
<dbReference type="InterPro" id="IPR008964">
    <property type="entry name" value="Invasin/intimin_cell_adhesion"/>
</dbReference>
<evidence type="ECO:0000256" key="3">
    <source>
        <dbReference type="SAM" id="Phobius"/>
    </source>
</evidence>
<evidence type="ECO:0000313" key="5">
    <source>
        <dbReference type="EMBL" id="KIP51757.1"/>
    </source>
</evidence>
<dbReference type="NCBIfam" id="TIGR01167">
    <property type="entry name" value="LPXTG_anchor"/>
    <property type="match status" value="1"/>
</dbReference>
<keyword evidence="6" id="KW-1185">Reference proteome</keyword>
<protein>
    <recommendedName>
        <fullName evidence="4">Big-1 domain-containing protein</fullName>
    </recommendedName>
</protein>
<dbReference type="Proteomes" id="UP000032120">
    <property type="component" value="Unassembled WGS sequence"/>
</dbReference>
<feature type="domain" description="Big-1" evidence="4">
    <location>
        <begin position="316"/>
        <end position="420"/>
    </location>
</feature>
<feature type="domain" description="Big-1" evidence="4">
    <location>
        <begin position="549"/>
        <end position="649"/>
    </location>
</feature>
<dbReference type="PROSITE" id="PS51127">
    <property type="entry name" value="BIG1"/>
    <property type="match status" value="3"/>
</dbReference>
<dbReference type="InterPro" id="IPR013783">
    <property type="entry name" value="Ig-like_fold"/>
</dbReference>
<comment type="caution">
    <text evidence="5">The sequence shown here is derived from an EMBL/GenBank/DDBJ whole genome shotgun (WGS) entry which is preliminary data.</text>
</comment>
<keyword evidence="3" id="KW-1133">Transmembrane helix</keyword>
<dbReference type="Gene3D" id="2.60.40.10">
    <property type="entry name" value="Immunoglobulins"/>
    <property type="match status" value="5"/>
</dbReference>
<dbReference type="InterPro" id="IPR051715">
    <property type="entry name" value="Intimin-Invasin_domain"/>
</dbReference>
<keyword evidence="3" id="KW-0472">Membrane</keyword>
<evidence type="ECO:0000259" key="4">
    <source>
        <dbReference type="PROSITE" id="PS51127"/>
    </source>
</evidence>
<dbReference type="PANTHER" id="PTHR39576:SF2">
    <property type="entry name" value="ATTACHING AND EFFACING PROTEIN HOMOLOG-RELATED"/>
    <property type="match status" value="1"/>
</dbReference>
<dbReference type="PROSITE" id="PS50194">
    <property type="entry name" value="FILAMIN_REPEAT"/>
    <property type="match status" value="1"/>
</dbReference>
<evidence type="ECO:0000256" key="1">
    <source>
        <dbReference type="ARBA" id="ARBA00010116"/>
    </source>
</evidence>
<dbReference type="GO" id="GO:0005975">
    <property type="term" value="P:carbohydrate metabolic process"/>
    <property type="evidence" value="ECO:0007669"/>
    <property type="project" value="UniProtKB-ARBA"/>
</dbReference>
<dbReference type="AlphaFoldDB" id="A0A0D0IKW9"/>